<organism evidence="11 13">
    <name type="scientific">Plasmodiophora brassicae</name>
    <name type="common">Clubroot disease agent</name>
    <dbReference type="NCBI Taxonomy" id="37360"/>
    <lineage>
        <taxon>Eukaryota</taxon>
        <taxon>Sar</taxon>
        <taxon>Rhizaria</taxon>
        <taxon>Endomyxa</taxon>
        <taxon>Phytomyxea</taxon>
        <taxon>Plasmodiophorida</taxon>
        <taxon>Plasmodiophoridae</taxon>
        <taxon>Plasmodiophora</taxon>
    </lineage>
</organism>
<dbReference type="AlphaFoldDB" id="A0A0G4IS41"/>
<reference evidence="11 13" key="1">
    <citation type="submission" date="2015-02" db="EMBL/GenBank/DDBJ databases">
        <authorList>
            <person name="Chooi Y.-H."/>
        </authorList>
    </citation>
    <scope>NUCLEOTIDE SEQUENCE [LARGE SCALE GENOMIC DNA]</scope>
    <source>
        <strain evidence="11">E3</strain>
    </source>
</reference>
<proteinExistence type="inferred from homology"/>
<dbReference type="Pfam" id="PF25467">
    <property type="entry name" value="NOL9_C"/>
    <property type="match status" value="1"/>
</dbReference>
<dbReference type="OMA" id="CGPKNAG"/>
<evidence type="ECO:0000256" key="8">
    <source>
        <dbReference type="ARBA" id="ARBA00023242"/>
    </source>
</evidence>
<protein>
    <submittedName>
        <fullName evidence="11">Uncharacterized protein</fullName>
    </submittedName>
</protein>
<dbReference type="InterPro" id="IPR032319">
    <property type="entry name" value="CLP1_P"/>
</dbReference>
<evidence type="ECO:0000313" key="12">
    <source>
        <dbReference type="EMBL" id="SPQ96016.1"/>
    </source>
</evidence>
<reference evidence="12 14" key="2">
    <citation type="submission" date="2018-03" db="EMBL/GenBank/DDBJ databases">
        <authorList>
            <person name="Fogelqvist J."/>
        </authorList>
    </citation>
    <scope>NUCLEOTIDE SEQUENCE [LARGE SCALE GENOMIC DNA]</scope>
</reference>
<evidence type="ECO:0000256" key="7">
    <source>
        <dbReference type="ARBA" id="ARBA00022840"/>
    </source>
</evidence>
<keyword evidence="6" id="KW-0418">Kinase</keyword>
<keyword evidence="5" id="KW-0547">Nucleotide-binding</keyword>
<dbReference type="Gene3D" id="3.40.50.300">
    <property type="entry name" value="P-loop containing nucleotide triphosphate hydrolases"/>
    <property type="match status" value="1"/>
</dbReference>
<dbReference type="GO" id="GO:0051731">
    <property type="term" value="F:polynucleotide 5'-hydroxyl-kinase activity"/>
    <property type="evidence" value="ECO:0007669"/>
    <property type="project" value="InterPro"/>
</dbReference>
<dbReference type="Pfam" id="PF16575">
    <property type="entry name" value="CLP1_P"/>
    <property type="match status" value="1"/>
</dbReference>
<comment type="subcellular location">
    <subcellularLocation>
        <location evidence="1">Nucleus</location>
        <location evidence="1">Nucleolus</location>
    </subcellularLocation>
</comment>
<dbReference type="InterPro" id="IPR045116">
    <property type="entry name" value="Clp1/Grc3"/>
</dbReference>
<dbReference type="EMBL" id="OVEO01000005">
    <property type="protein sequence ID" value="SPQ96016.1"/>
    <property type="molecule type" value="Genomic_DNA"/>
</dbReference>
<comment type="similarity">
    <text evidence="2">Belongs to the Clp1 family. NOL9/GRC3 subfamily.</text>
</comment>
<dbReference type="GO" id="GO:0005524">
    <property type="term" value="F:ATP binding"/>
    <property type="evidence" value="ECO:0007669"/>
    <property type="project" value="UniProtKB-KW"/>
</dbReference>
<dbReference type="Proteomes" id="UP000290189">
    <property type="component" value="Unassembled WGS sequence"/>
</dbReference>
<dbReference type="InterPro" id="IPR027417">
    <property type="entry name" value="P-loop_NTPase"/>
</dbReference>
<sequence length="460" mass="49801">MVTMTVPGTSEVSLQATKAVVVAGVVDCELLDGCCSVFGYDFRQGVIRITSEPHARVAVTAITDSRLVFRPVDGTTFSVIPEEEEGVEGEMLQCPDAWFQICDRIVSGVPEGGDDGLRILIQGPGSSGKSTLSRFVTNRFLSRVPQVAYLDCDVGQSEFTPCGNVSVIVVRKPVFGPPYSHQLAPQFSVHIGDVTPISNVRYYIDAIRKLLDTFDGSCPLVVNTMGWVDGLGADLLAAVTGLCRPQHIIQISPSTDSAPPRLPSYRPFEFHHVSSQTRGKRPQAAPSPREYRSMGLAAYFLPDRSPFAGLNNVASSITSLPAYRIKFDDIRVRDLSGEALHTSEKALYWLNGSLVALAVEVDEQDPFPNCLGLGIVRAVDLNDQCLYATTPLSLDQLEAVTCIIRGSIGIPADIALQADASSLFHQPYKRAHPASNALGSFEMKTRHNVQRHRGADADGA</sequence>
<evidence type="ECO:0000256" key="1">
    <source>
        <dbReference type="ARBA" id="ARBA00004604"/>
    </source>
</evidence>
<evidence type="ECO:0000313" key="13">
    <source>
        <dbReference type="Proteomes" id="UP000039324"/>
    </source>
</evidence>
<evidence type="ECO:0000256" key="6">
    <source>
        <dbReference type="ARBA" id="ARBA00022777"/>
    </source>
</evidence>
<feature type="domain" description="NOL9 C-terminal" evidence="10">
    <location>
        <begin position="319"/>
        <end position="411"/>
    </location>
</feature>
<keyword evidence="7" id="KW-0067">ATP-binding</keyword>
<keyword evidence="3" id="KW-0698">rRNA processing</keyword>
<dbReference type="GO" id="GO:0005730">
    <property type="term" value="C:nucleolus"/>
    <property type="evidence" value="ECO:0007669"/>
    <property type="project" value="UniProtKB-SubCell"/>
</dbReference>
<dbReference type="PANTHER" id="PTHR12755:SF3">
    <property type="entry name" value="POLYNUCLEOTIDE 5'-HYDROXYL-KINASE NOL9"/>
    <property type="match status" value="1"/>
</dbReference>
<accession>A0A0G4IS41</accession>
<geneLocation type="mitochondrion" evidence="12"/>
<evidence type="ECO:0000313" key="11">
    <source>
        <dbReference type="EMBL" id="CEO98163.1"/>
    </source>
</evidence>
<evidence type="ECO:0000256" key="3">
    <source>
        <dbReference type="ARBA" id="ARBA00022552"/>
    </source>
</evidence>
<dbReference type="EMBL" id="CDSF01000082">
    <property type="protein sequence ID" value="CEO98163.1"/>
    <property type="molecule type" value="Genomic_DNA"/>
</dbReference>
<evidence type="ECO:0000256" key="4">
    <source>
        <dbReference type="ARBA" id="ARBA00022679"/>
    </source>
</evidence>
<evidence type="ECO:0000259" key="10">
    <source>
        <dbReference type="Pfam" id="PF25467"/>
    </source>
</evidence>
<dbReference type="Proteomes" id="UP000039324">
    <property type="component" value="Unassembled WGS sequence"/>
</dbReference>
<evidence type="ECO:0000313" key="14">
    <source>
        <dbReference type="Proteomes" id="UP000290189"/>
    </source>
</evidence>
<keyword evidence="13" id="KW-1185">Reference proteome</keyword>
<gene>
    <name evidence="11" type="ORF">PBRA_006276</name>
    <name evidence="12" type="ORF">PLBR_LOCUS3231</name>
</gene>
<name>A0A0G4IS41_PLABS</name>
<keyword evidence="4" id="KW-0808">Transferase</keyword>
<evidence type="ECO:0000256" key="5">
    <source>
        <dbReference type="ARBA" id="ARBA00022741"/>
    </source>
</evidence>
<feature type="domain" description="Clp1 P-loop" evidence="9">
    <location>
        <begin position="123"/>
        <end position="300"/>
    </location>
</feature>
<dbReference type="InterPro" id="IPR057570">
    <property type="entry name" value="NOL9_C"/>
</dbReference>
<dbReference type="STRING" id="37360.A0A0G4IS41"/>
<evidence type="ECO:0000259" key="9">
    <source>
        <dbReference type="Pfam" id="PF16575"/>
    </source>
</evidence>
<dbReference type="GO" id="GO:0000448">
    <property type="term" value="P:cleavage in ITS2 between 5.8S rRNA and LSU-rRNA of tricistronic rRNA transcript (SSU-rRNA, 5.8S rRNA, LSU-rRNA)"/>
    <property type="evidence" value="ECO:0007669"/>
    <property type="project" value="TreeGrafter"/>
</dbReference>
<dbReference type="PANTHER" id="PTHR12755">
    <property type="entry name" value="CLEAVAGE/POLYADENYLATION FACTOR IA SUBUNIT CLP1P"/>
    <property type="match status" value="1"/>
</dbReference>
<keyword evidence="12" id="KW-0496">Mitochondrion</keyword>
<evidence type="ECO:0000256" key="2">
    <source>
        <dbReference type="ARBA" id="ARBA00011003"/>
    </source>
</evidence>
<dbReference type="OrthoDB" id="2405412at2759"/>
<keyword evidence="8" id="KW-0539">Nucleus</keyword>